<evidence type="ECO:0000256" key="7">
    <source>
        <dbReference type="SAM" id="SignalP"/>
    </source>
</evidence>
<dbReference type="InterPro" id="IPR001563">
    <property type="entry name" value="Peptidase_S10"/>
</dbReference>
<reference evidence="9" key="1">
    <citation type="submission" date="2017-11" db="EMBL/GenBank/DDBJ databases">
        <authorList>
            <person name="Kuznetsova I."/>
            <person name="Sazanova A."/>
            <person name="Chirak E."/>
            <person name="Safronova V."/>
            <person name="Willems A."/>
        </authorList>
    </citation>
    <scope>NUCLEOTIDE SEQUENCE [LARGE SCALE GENOMIC DNA]</scope>
    <source>
        <strain evidence="9">PEPV15</strain>
    </source>
</reference>
<keyword evidence="5" id="KW-0325">Glycoprotein</keyword>
<dbReference type="EMBL" id="PGGN01000001">
    <property type="protein sequence ID" value="PSH59832.1"/>
    <property type="molecule type" value="Genomic_DNA"/>
</dbReference>
<feature type="compositionally biased region" description="Basic and acidic residues" evidence="6">
    <location>
        <begin position="30"/>
        <end position="50"/>
    </location>
</feature>
<feature type="region of interest" description="Disordered" evidence="6">
    <location>
        <begin position="20"/>
        <end position="55"/>
    </location>
</feature>
<dbReference type="InterPro" id="IPR029058">
    <property type="entry name" value="AB_hydrolase_fold"/>
</dbReference>
<dbReference type="PANTHER" id="PTHR11802:SF3">
    <property type="entry name" value="RETINOID-INDUCIBLE SERINE CARBOXYPEPTIDASE"/>
    <property type="match status" value="1"/>
</dbReference>
<dbReference type="PROSITE" id="PS51257">
    <property type="entry name" value="PROKAR_LIPOPROTEIN"/>
    <property type="match status" value="1"/>
</dbReference>
<feature type="chain" id="PRO_5015202149" evidence="7">
    <location>
        <begin position="27"/>
        <end position="672"/>
    </location>
</feature>
<comment type="caution">
    <text evidence="8">The sequence shown here is derived from an EMBL/GenBank/DDBJ whole genome shotgun (WGS) entry which is preliminary data.</text>
</comment>
<keyword evidence="4" id="KW-0378">Hydrolase</keyword>
<dbReference type="AlphaFoldDB" id="A0A2P7B042"/>
<protein>
    <submittedName>
        <fullName evidence="8">Peptidase</fullName>
    </submittedName>
</protein>
<accession>A0A2P7B042</accession>
<dbReference type="Proteomes" id="UP000241158">
    <property type="component" value="Unassembled WGS sequence"/>
</dbReference>
<evidence type="ECO:0000256" key="6">
    <source>
        <dbReference type="SAM" id="MobiDB-lite"/>
    </source>
</evidence>
<keyword evidence="1" id="KW-0121">Carboxypeptidase</keyword>
<dbReference type="SUPFAM" id="SSF53474">
    <property type="entry name" value="alpha/beta-Hydrolases"/>
    <property type="match status" value="1"/>
</dbReference>
<evidence type="ECO:0000256" key="3">
    <source>
        <dbReference type="ARBA" id="ARBA00022729"/>
    </source>
</evidence>
<keyword evidence="9" id="KW-1185">Reference proteome</keyword>
<evidence type="ECO:0000313" key="8">
    <source>
        <dbReference type="EMBL" id="PSH59832.1"/>
    </source>
</evidence>
<gene>
    <name evidence="8" type="ORF">CU100_03480</name>
</gene>
<dbReference type="RefSeq" id="WP_106715136.1">
    <property type="nucleotide sequence ID" value="NZ_JACHXT010000002.1"/>
</dbReference>
<dbReference type="Gene3D" id="3.40.50.1820">
    <property type="entry name" value="alpha/beta hydrolase"/>
    <property type="match status" value="1"/>
</dbReference>
<evidence type="ECO:0000256" key="4">
    <source>
        <dbReference type="ARBA" id="ARBA00022801"/>
    </source>
</evidence>
<evidence type="ECO:0000313" key="9">
    <source>
        <dbReference type="Proteomes" id="UP000241158"/>
    </source>
</evidence>
<evidence type="ECO:0000256" key="2">
    <source>
        <dbReference type="ARBA" id="ARBA00022670"/>
    </source>
</evidence>
<keyword evidence="3 7" id="KW-0732">Signal</keyword>
<proteinExistence type="predicted"/>
<keyword evidence="2" id="KW-0645">Protease</keyword>
<evidence type="ECO:0000256" key="5">
    <source>
        <dbReference type="ARBA" id="ARBA00023180"/>
    </source>
</evidence>
<dbReference type="OrthoDB" id="8117442at2"/>
<dbReference type="Pfam" id="PF00450">
    <property type="entry name" value="Peptidase_S10"/>
    <property type="match status" value="1"/>
</dbReference>
<dbReference type="GO" id="GO:0004185">
    <property type="term" value="F:serine-type carboxypeptidase activity"/>
    <property type="evidence" value="ECO:0007669"/>
    <property type="project" value="InterPro"/>
</dbReference>
<dbReference type="PANTHER" id="PTHR11802">
    <property type="entry name" value="SERINE PROTEASE FAMILY S10 SERINE CARBOXYPEPTIDASE"/>
    <property type="match status" value="1"/>
</dbReference>
<sequence length="672" mass="74768">MNFRYLLLFAALGLSACNGSNSSQNADEGTFDKKNIVDTKDGGGETKDTGDTGGKFVELPTPEQIARLKAADLKALGKLDEAALALKGAGLDEEAYKLYAPEDFVLSDPTRYDDAETASLDPKGVDEKPAVKRHKMTLNGKTVWFTASTGHLVAYSANDKKDAQASIFYTAYTRDDLPREKRPVTFFFNGGPGAASIWLHLGGWGPKRIETNSPAVTADAAEKQPEDMPLVDNAESLLDESDLVFVDPPGTGYSEAIAPHTNKDFWGVQVDADVLFQYIKRYVNLNQRQSSPKYLYGESYGGGIRVPILSRLMTEAGTLAYDPDPSGKTPIALSGSIFHSPVFDMGSMCSIHVEQQCWTLFPTYAMTNEAYAATQWGKDKDLKSYLKDLRKFTNEQHYQAAFQSTNERGYPRWNNYAESDDGKAYLSQAETYTGVAAAEWKRAPAMPFMTIPAEEFAKLSADFFEDFPWIVRKSFVEAFKPEYRLNIYDSRMHIKGDATRRISPKPYDFDFYEHKAFHNVFTRYMPEYLNYTNGSYYQQLKLEGGINAKWVWKDGTTNRAMTTTIPDIIGALEADPSVKYLAVHGYYDTVTPFYTTEMNLARGGLKYRIPVNNYHGGHMIYYSNDARVALKKDVAAFYRAPPVFAASEASATAAPVASVKQRAAAAPALPLH</sequence>
<dbReference type="GO" id="GO:0006508">
    <property type="term" value="P:proteolysis"/>
    <property type="evidence" value="ECO:0007669"/>
    <property type="project" value="UniProtKB-KW"/>
</dbReference>
<feature type="signal peptide" evidence="7">
    <location>
        <begin position="1"/>
        <end position="26"/>
    </location>
</feature>
<evidence type="ECO:0000256" key="1">
    <source>
        <dbReference type="ARBA" id="ARBA00022645"/>
    </source>
</evidence>
<organism evidence="8 9">
    <name type="scientific">Phyllobacterium endophyticum</name>
    <dbReference type="NCBI Taxonomy" id="1149773"/>
    <lineage>
        <taxon>Bacteria</taxon>
        <taxon>Pseudomonadati</taxon>
        <taxon>Pseudomonadota</taxon>
        <taxon>Alphaproteobacteria</taxon>
        <taxon>Hyphomicrobiales</taxon>
        <taxon>Phyllobacteriaceae</taxon>
        <taxon>Phyllobacterium</taxon>
    </lineage>
</organism>
<name>A0A2P7B042_9HYPH</name>